<dbReference type="PANTHER" id="PTHR33390:SF1">
    <property type="entry name" value="STRESS UP-REGULATED NOD 19 PROTEIN"/>
    <property type="match status" value="1"/>
</dbReference>
<gene>
    <name evidence="1" type="ORF">CTI12_AA429820</name>
</gene>
<organism evidence="1 2">
    <name type="scientific">Artemisia annua</name>
    <name type="common">Sweet wormwood</name>
    <dbReference type="NCBI Taxonomy" id="35608"/>
    <lineage>
        <taxon>Eukaryota</taxon>
        <taxon>Viridiplantae</taxon>
        <taxon>Streptophyta</taxon>
        <taxon>Embryophyta</taxon>
        <taxon>Tracheophyta</taxon>
        <taxon>Spermatophyta</taxon>
        <taxon>Magnoliopsida</taxon>
        <taxon>eudicotyledons</taxon>
        <taxon>Gunneridae</taxon>
        <taxon>Pentapetalae</taxon>
        <taxon>asterids</taxon>
        <taxon>campanulids</taxon>
        <taxon>Asterales</taxon>
        <taxon>Asteraceae</taxon>
        <taxon>Asteroideae</taxon>
        <taxon>Anthemideae</taxon>
        <taxon>Artemisiinae</taxon>
        <taxon>Artemisia</taxon>
    </lineage>
</organism>
<evidence type="ECO:0000313" key="2">
    <source>
        <dbReference type="Proteomes" id="UP000245207"/>
    </source>
</evidence>
<name>A0A2U1M239_ARTAN</name>
<dbReference type="InterPro" id="IPR011692">
    <property type="entry name" value="Stress_up-reg_Nod19"/>
</dbReference>
<reference evidence="1 2" key="1">
    <citation type="journal article" date="2018" name="Mol. Plant">
        <title>The genome of Artemisia annua provides insight into the evolution of Asteraceae family and artemisinin biosynthesis.</title>
        <authorList>
            <person name="Shen Q."/>
            <person name="Zhang L."/>
            <person name="Liao Z."/>
            <person name="Wang S."/>
            <person name="Yan T."/>
            <person name="Shi P."/>
            <person name="Liu M."/>
            <person name="Fu X."/>
            <person name="Pan Q."/>
            <person name="Wang Y."/>
            <person name="Lv Z."/>
            <person name="Lu X."/>
            <person name="Zhang F."/>
            <person name="Jiang W."/>
            <person name="Ma Y."/>
            <person name="Chen M."/>
            <person name="Hao X."/>
            <person name="Li L."/>
            <person name="Tang Y."/>
            <person name="Lv G."/>
            <person name="Zhou Y."/>
            <person name="Sun X."/>
            <person name="Brodelius P.E."/>
            <person name="Rose J.K.C."/>
            <person name="Tang K."/>
        </authorList>
    </citation>
    <scope>NUCLEOTIDE SEQUENCE [LARGE SCALE GENOMIC DNA]</scope>
    <source>
        <strain evidence="2">cv. Huhao1</strain>
        <tissue evidence="1">Leaf</tissue>
    </source>
</reference>
<dbReference type="Pfam" id="PF07712">
    <property type="entry name" value="SURNod19"/>
    <property type="match status" value="2"/>
</dbReference>
<dbReference type="STRING" id="35608.A0A2U1M239"/>
<dbReference type="OrthoDB" id="1923469at2759"/>
<dbReference type="Proteomes" id="UP000245207">
    <property type="component" value="Unassembled WGS sequence"/>
</dbReference>
<proteinExistence type="predicted"/>
<evidence type="ECO:0000313" key="1">
    <source>
        <dbReference type="EMBL" id="PWA55301.1"/>
    </source>
</evidence>
<dbReference type="PANTHER" id="PTHR33390">
    <property type="entry name" value="STRESS UP-REGULATED NOD 19 PROTEIN"/>
    <property type="match status" value="1"/>
</dbReference>
<dbReference type="EMBL" id="PKPP01006792">
    <property type="protein sequence ID" value="PWA55301.1"/>
    <property type="molecule type" value="Genomic_DNA"/>
</dbReference>
<protein>
    <submittedName>
        <fullName evidence="1">Uncharacterized protein</fullName>
    </submittedName>
</protein>
<keyword evidence="2" id="KW-1185">Reference proteome</keyword>
<dbReference type="AlphaFoldDB" id="A0A2U1M239"/>
<sequence>MSLDKTTTGSVSSKNHYDIEFPKGHIAIKSFDAELVDEVGKPLAMLEYIIPQFFGMGAETRKTAALLILMESRLMQWDVLDAGIICNFCNVTEDEYGRSLKPDYDTVAMMEDNANDSVAPLKVFIFDVTDTWQNTGTHDCLIEYDIEQYSTKVADNDHITTKRSSVRFPDAGDVIMALHVFTVAE</sequence>
<accession>A0A2U1M239</accession>
<comment type="caution">
    <text evidence="1">The sequence shown here is derived from an EMBL/GenBank/DDBJ whole genome shotgun (WGS) entry which is preliminary data.</text>
</comment>